<gene>
    <name evidence="6" type="ORF">JOE66_002469</name>
</gene>
<keyword evidence="2" id="KW-0378">Hydrolase</keyword>
<dbReference type="Gene3D" id="3.60.21.10">
    <property type="match status" value="1"/>
</dbReference>
<dbReference type="Pfam" id="PF00149">
    <property type="entry name" value="Metallophos"/>
    <property type="match status" value="1"/>
</dbReference>
<dbReference type="InterPro" id="IPR029052">
    <property type="entry name" value="Metallo-depent_PP-like"/>
</dbReference>
<evidence type="ECO:0000313" key="7">
    <source>
        <dbReference type="Proteomes" id="UP000776164"/>
    </source>
</evidence>
<evidence type="ECO:0000256" key="3">
    <source>
        <dbReference type="ARBA" id="ARBA00023004"/>
    </source>
</evidence>
<sequence>MVSEHPARPITALPTHTIAHISDTHFLAGGARLYGAIDTDTTLARAVQRLEDSGISFDALVFTGDIADLGESDAYERVRALVEPAAQRLGAQLVWVMGNHDHRSRMRVELLDEPASESPVDRVVWLNGLRLIALDTSVPGYHHGELTREQLDWLASELQTPATAGTILALHHPPIPTTLPLMPILELQEQHQLAEVIRGTDVISILGGHLHYSTHSLFAGVPISVAAATCYTMDLVSARQSLVGRDGGQSLNLVQVYPGQVVHSVVPLGISEVVNTFPPEFVDRIEALPAAERREAFSRQPPATD</sequence>
<evidence type="ECO:0000313" key="6">
    <source>
        <dbReference type="EMBL" id="MBM7472835.1"/>
    </source>
</evidence>
<evidence type="ECO:0000256" key="2">
    <source>
        <dbReference type="ARBA" id="ARBA00022801"/>
    </source>
</evidence>
<reference evidence="6 7" key="1">
    <citation type="submission" date="2021-01" db="EMBL/GenBank/DDBJ databases">
        <title>Sequencing the genomes of 1000 actinobacteria strains.</title>
        <authorList>
            <person name="Klenk H.-P."/>
        </authorList>
    </citation>
    <scope>NUCLEOTIDE SEQUENCE [LARGE SCALE GENOMIC DNA]</scope>
    <source>
        <strain evidence="6 7">DSM 13057</strain>
    </source>
</reference>
<evidence type="ECO:0000259" key="5">
    <source>
        <dbReference type="Pfam" id="PF00149"/>
    </source>
</evidence>
<dbReference type="InterPro" id="IPR004843">
    <property type="entry name" value="Calcineurin-like_PHP"/>
</dbReference>
<name>A0ABS2L7Z0_9MICO</name>
<comment type="similarity">
    <text evidence="4">Belongs to the cyclic nucleotide phosphodiesterase class-III family.</text>
</comment>
<dbReference type="PANTHER" id="PTHR42988:SF2">
    <property type="entry name" value="CYCLIC NUCLEOTIDE PHOSPHODIESTERASE CBUA0032-RELATED"/>
    <property type="match status" value="1"/>
</dbReference>
<keyword evidence="1" id="KW-0479">Metal-binding</keyword>
<dbReference type="SUPFAM" id="SSF56300">
    <property type="entry name" value="Metallo-dependent phosphatases"/>
    <property type="match status" value="1"/>
</dbReference>
<organism evidence="6 7">
    <name type="scientific">Subtercola frigoramans</name>
    <dbReference type="NCBI Taxonomy" id="120298"/>
    <lineage>
        <taxon>Bacteria</taxon>
        <taxon>Bacillati</taxon>
        <taxon>Actinomycetota</taxon>
        <taxon>Actinomycetes</taxon>
        <taxon>Micrococcales</taxon>
        <taxon>Microbacteriaceae</taxon>
        <taxon>Subtercola</taxon>
    </lineage>
</organism>
<dbReference type="EMBL" id="JAFBBU010000001">
    <property type="protein sequence ID" value="MBM7472835.1"/>
    <property type="molecule type" value="Genomic_DNA"/>
</dbReference>
<protein>
    <submittedName>
        <fullName evidence="6">3',5'-cyclic AMP phosphodiesterase CpdA</fullName>
    </submittedName>
</protein>
<proteinExistence type="inferred from homology"/>
<dbReference type="RefSeq" id="WP_205109866.1">
    <property type="nucleotide sequence ID" value="NZ_BAAAHT010000015.1"/>
</dbReference>
<evidence type="ECO:0000256" key="4">
    <source>
        <dbReference type="ARBA" id="ARBA00025742"/>
    </source>
</evidence>
<feature type="domain" description="Calcineurin-like phosphoesterase" evidence="5">
    <location>
        <begin position="17"/>
        <end position="212"/>
    </location>
</feature>
<comment type="caution">
    <text evidence="6">The sequence shown here is derived from an EMBL/GenBank/DDBJ whole genome shotgun (WGS) entry which is preliminary data.</text>
</comment>
<accession>A0ABS2L7Z0</accession>
<dbReference type="Proteomes" id="UP000776164">
    <property type="component" value="Unassembled WGS sequence"/>
</dbReference>
<keyword evidence="3" id="KW-0408">Iron</keyword>
<dbReference type="InterPro" id="IPR050884">
    <property type="entry name" value="CNP_phosphodiesterase-III"/>
</dbReference>
<dbReference type="PANTHER" id="PTHR42988">
    <property type="entry name" value="PHOSPHOHYDROLASE"/>
    <property type="match status" value="1"/>
</dbReference>
<keyword evidence="7" id="KW-1185">Reference proteome</keyword>
<evidence type="ECO:0000256" key="1">
    <source>
        <dbReference type="ARBA" id="ARBA00022723"/>
    </source>
</evidence>